<dbReference type="AlphaFoldDB" id="A9UUG9"/>
<name>A9UUG9_MONBE</name>
<keyword evidence="3" id="KW-0539">Nucleus</keyword>
<evidence type="ECO:0000256" key="2">
    <source>
        <dbReference type="ARBA" id="ARBA00022801"/>
    </source>
</evidence>
<dbReference type="InParanoid" id="A9UUG9"/>
<dbReference type="InterPro" id="IPR006549">
    <property type="entry name" value="HAD-SF_hydro_IIIA"/>
</dbReference>
<organism evidence="6 7">
    <name type="scientific">Monosiga brevicollis</name>
    <name type="common">Choanoflagellate</name>
    <dbReference type="NCBI Taxonomy" id="81824"/>
    <lineage>
        <taxon>Eukaryota</taxon>
        <taxon>Choanoflagellata</taxon>
        <taxon>Craspedida</taxon>
        <taxon>Salpingoecidae</taxon>
        <taxon>Monosiga</taxon>
    </lineage>
</organism>
<proteinExistence type="predicted"/>
<dbReference type="Gene3D" id="3.40.50.1000">
    <property type="entry name" value="HAD superfamily/HAD-like"/>
    <property type="match status" value="1"/>
</dbReference>
<gene>
    <name evidence="6" type="ORF">MONBRDRAFT_6863</name>
</gene>
<reference evidence="6 7" key="1">
    <citation type="journal article" date="2008" name="Nature">
        <title>The genome of the choanoflagellate Monosiga brevicollis and the origin of metazoans.</title>
        <authorList>
            <consortium name="JGI Sequencing"/>
            <person name="King N."/>
            <person name="Westbrook M.J."/>
            <person name="Young S.L."/>
            <person name="Kuo A."/>
            <person name="Abedin M."/>
            <person name="Chapman J."/>
            <person name="Fairclough S."/>
            <person name="Hellsten U."/>
            <person name="Isogai Y."/>
            <person name="Letunic I."/>
            <person name="Marr M."/>
            <person name="Pincus D."/>
            <person name="Putnam N."/>
            <person name="Rokas A."/>
            <person name="Wright K.J."/>
            <person name="Zuzow R."/>
            <person name="Dirks W."/>
            <person name="Good M."/>
            <person name="Goodstein D."/>
            <person name="Lemons D."/>
            <person name="Li W."/>
            <person name="Lyons J.B."/>
            <person name="Morris A."/>
            <person name="Nichols S."/>
            <person name="Richter D.J."/>
            <person name="Salamov A."/>
            <person name="Bork P."/>
            <person name="Lim W.A."/>
            <person name="Manning G."/>
            <person name="Miller W.T."/>
            <person name="McGinnis W."/>
            <person name="Shapiro H."/>
            <person name="Tjian R."/>
            <person name="Grigoriev I.V."/>
            <person name="Rokhsar D."/>
        </authorList>
    </citation>
    <scope>NUCLEOTIDE SEQUENCE [LARGE SCALE GENOMIC DNA]</scope>
    <source>
        <strain evidence="7">MX1 / ATCC 50154</strain>
    </source>
</reference>
<dbReference type="InterPro" id="IPR006551">
    <property type="entry name" value="Polynucleotide_phosphatase"/>
</dbReference>
<evidence type="ECO:0000313" key="6">
    <source>
        <dbReference type="EMBL" id="EDQ91096.1"/>
    </source>
</evidence>
<evidence type="ECO:0000259" key="5">
    <source>
        <dbReference type="Pfam" id="PF17913"/>
    </source>
</evidence>
<dbReference type="GeneID" id="5889383"/>
<keyword evidence="7" id="KW-1185">Reference proteome</keyword>
<dbReference type="eggNOG" id="KOG2134">
    <property type="taxonomic scope" value="Eukaryota"/>
</dbReference>
<dbReference type="GO" id="GO:0046404">
    <property type="term" value="F:ATP-dependent polydeoxyribonucleotide 5'-hydroxyl-kinase activity"/>
    <property type="evidence" value="ECO:0000318"/>
    <property type="project" value="GO_Central"/>
</dbReference>
<feature type="domain" description="PNK FHA" evidence="5">
    <location>
        <begin position="29"/>
        <end position="51"/>
    </location>
</feature>
<dbReference type="InterPro" id="IPR041388">
    <property type="entry name" value="FHA_2"/>
</dbReference>
<dbReference type="CDD" id="cd22671">
    <property type="entry name" value="FHA_APTX-like"/>
    <property type="match status" value="1"/>
</dbReference>
<dbReference type="GO" id="GO:0046403">
    <property type="term" value="F:polynucleotide 3'-phosphatase activity"/>
    <property type="evidence" value="ECO:0000318"/>
    <property type="project" value="GO_Central"/>
</dbReference>
<dbReference type="InterPro" id="IPR008984">
    <property type="entry name" value="SMAD_FHA_dom_sf"/>
</dbReference>
<accession>A9UUG9</accession>
<dbReference type="InterPro" id="IPR036412">
    <property type="entry name" value="HAD-like_sf"/>
</dbReference>
<dbReference type="PANTHER" id="PTHR12083">
    <property type="entry name" value="BIFUNCTIONAL POLYNUCLEOTIDE PHOSPHATASE/KINASE"/>
    <property type="match status" value="1"/>
</dbReference>
<evidence type="ECO:0000256" key="1">
    <source>
        <dbReference type="ARBA" id="ARBA00004123"/>
    </source>
</evidence>
<dbReference type="NCBIfam" id="TIGR01662">
    <property type="entry name" value="HAD-SF-IIIA"/>
    <property type="match status" value="1"/>
</dbReference>
<dbReference type="GO" id="GO:0005634">
    <property type="term" value="C:nucleus"/>
    <property type="evidence" value="ECO:0007669"/>
    <property type="project" value="UniProtKB-SubCell"/>
</dbReference>
<dbReference type="KEGG" id="mbr:MONBRDRAFT_6863"/>
<evidence type="ECO:0000313" key="7">
    <source>
        <dbReference type="Proteomes" id="UP000001357"/>
    </source>
</evidence>
<dbReference type="EMBL" id="CH991546">
    <property type="protein sequence ID" value="EDQ91096.1"/>
    <property type="molecule type" value="Genomic_DNA"/>
</dbReference>
<feature type="compositionally biased region" description="Low complexity" evidence="4">
    <location>
        <begin position="66"/>
        <end position="92"/>
    </location>
</feature>
<evidence type="ECO:0000256" key="4">
    <source>
        <dbReference type="SAM" id="MobiDB-lite"/>
    </source>
</evidence>
<dbReference type="SUPFAM" id="SSF49879">
    <property type="entry name" value="SMAD/FHA domain"/>
    <property type="match status" value="1"/>
</dbReference>
<dbReference type="RefSeq" id="XP_001744393.1">
    <property type="nucleotide sequence ID" value="XM_001744341.1"/>
</dbReference>
<feature type="region of interest" description="Disordered" evidence="4">
    <location>
        <begin position="66"/>
        <end position="101"/>
    </location>
</feature>
<dbReference type="PANTHER" id="PTHR12083:SF9">
    <property type="entry name" value="BIFUNCTIONAL POLYNUCLEOTIDE PHOSPHATASE_KINASE"/>
    <property type="match status" value="1"/>
</dbReference>
<dbReference type="InterPro" id="IPR023214">
    <property type="entry name" value="HAD_sf"/>
</dbReference>
<sequence length="343" mass="38255">MPFPATVTLRAVRSGLWSGCPDQVLSHASPEVVLGRSPETDVRDTRCSRQHGRYCFEVLFNRRTSTQRSSQSATGSQKRLASTSTNTATSDSAAKRPKQSTSVALDALGRTTTYLRLHGFQLPLRPGWHCYQDSVLCKLFGGAPPTTNARVAAFDFDGCLVHTSVANRDPKAWSLRVPEVPRVLQECHAAGYQIAIITNESLARFKKREPIEMNLVKKTTRLDEFCSRLDMPLVVGLAVVWENWLFSARFSQYSAHQAAWPYELPKPNDQYRKPDAGMWRMLRQLNACEPDLSDSFYVGDAAGRPRDHSDSDKAFAQRVGLRFLTESEFFPQGLAALPSSTAP</sequence>
<dbReference type="NCBIfam" id="TIGR01664">
    <property type="entry name" value="DNA-3'-Pase"/>
    <property type="match status" value="1"/>
</dbReference>
<dbReference type="Gene3D" id="2.60.200.20">
    <property type="match status" value="1"/>
</dbReference>
<comment type="subcellular location">
    <subcellularLocation>
        <location evidence="1">Nucleus</location>
    </subcellularLocation>
</comment>
<dbReference type="SUPFAM" id="SSF56784">
    <property type="entry name" value="HAD-like"/>
    <property type="match status" value="1"/>
</dbReference>
<dbReference type="Pfam" id="PF08645">
    <property type="entry name" value="PNK3P"/>
    <property type="match status" value="1"/>
</dbReference>
<protein>
    <recommendedName>
        <fullName evidence="5">PNK FHA domain-containing protein</fullName>
    </recommendedName>
</protein>
<dbReference type="InterPro" id="IPR013954">
    <property type="entry name" value="PNK3P"/>
</dbReference>
<dbReference type="GO" id="GO:0006281">
    <property type="term" value="P:DNA repair"/>
    <property type="evidence" value="ECO:0000318"/>
    <property type="project" value="GO_Central"/>
</dbReference>
<dbReference type="Pfam" id="PF17913">
    <property type="entry name" value="FHA_2"/>
    <property type="match status" value="1"/>
</dbReference>
<dbReference type="Proteomes" id="UP000001357">
    <property type="component" value="Unassembled WGS sequence"/>
</dbReference>
<dbReference type="STRING" id="81824.A9UUG9"/>
<keyword evidence="2" id="KW-0378">Hydrolase</keyword>
<evidence type="ECO:0000256" key="3">
    <source>
        <dbReference type="ARBA" id="ARBA00023242"/>
    </source>
</evidence>